<accession>A0AAD4UE54</accession>
<evidence type="ECO:0000313" key="2">
    <source>
        <dbReference type="Proteomes" id="UP001214576"/>
    </source>
</evidence>
<proteinExistence type="predicted"/>
<reference evidence="1" key="1">
    <citation type="submission" date="2022-03" db="EMBL/GenBank/DDBJ databases">
        <title>Genomic analyses of argali, domestic sheep and their hybrids provide insights into chromosomal evolution, heterosis and genetic basis of agronomic traits.</title>
        <authorList>
            <person name="Li M."/>
        </authorList>
    </citation>
    <scope>NUCLEOTIDE SEQUENCE</scope>
    <source>
        <strain evidence="1">CAU-MHL-2022a</strain>
        <tissue evidence="1">Skin</tissue>
    </source>
</reference>
<dbReference type="AlphaFoldDB" id="A0AAD4UE54"/>
<dbReference type="EMBL" id="JAKZEL010000007">
    <property type="protein sequence ID" value="KAI4542569.1"/>
    <property type="molecule type" value="Genomic_DNA"/>
</dbReference>
<comment type="caution">
    <text evidence="1">The sequence shown here is derived from an EMBL/GenBank/DDBJ whole genome shotgun (WGS) entry which is preliminary data.</text>
</comment>
<keyword evidence="2" id="KW-1185">Reference proteome</keyword>
<gene>
    <name evidence="1" type="ORF">MG293_007948</name>
</gene>
<protein>
    <submittedName>
        <fullName evidence="1">Uncharacterized protein</fullName>
    </submittedName>
</protein>
<organism evidence="1 2">
    <name type="scientific">Ovis ammon polii</name>
    <dbReference type="NCBI Taxonomy" id="230172"/>
    <lineage>
        <taxon>Eukaryota</taxon>
        <taxon>Metazoa</taxon>
        <taxon>Chordata</taxon>
        <taxon>Craniata</taxon>
        <taxon>Vertebrata</taxon>
        <taxon>Euteleostomi</taxon>
        <taxon>Mammalia</taxon>
        <taxon>Eutheria</taxon>
        <taxon>Laurasiatheria</taxon>
        <taxon>Artiodactyla</taxon>
        <taxon>Ruminantia</taxon>
        <taxon>Pecora</taxon>
        <taxon>Bovidae</taxon>
        <taxon>Caprinae</taxon>
        <taxon>Ovis</taxon>
    </lineage>
</organism>
<dbReference type="Proteomes" id="UP001214576">
    <property type="component" value="Unassembled WGS sequence"/>
</dbReference>
<evidence type="ECO:0000313" key="1">
    <source>
        <dbReference type="EMBL" id="KAI4542569.1"/>
    </source>
</evidence>
<sequence length="102" mass="11706">MPLSSNLGDPRLEKFKWLPQGHADSDCRSQNSKAVPSPEHVVITFTLHTEILFISDSRQGWTESRAQKESEMCLSDLRVLFSRWLRLLSSAHSFRAHSLQKL</sequence>
<name>A0AAD4UE54_OVIAM</name>